<comment type="caution">
    <text evidence="1">The sequence shown here is derived from an EMBL/GenBank/DDBJ whole genome shotgun (WGS) entry which is preliminary data.</text>
</comment>
<name>A0ACB9RBS8_9MYRT</name>
<reference evidence="2" key="1">
    <citation type="journal article" date="2023" name="Front. Plant Sci.">
        <title>Chromosomal-level genome assembly of Melastoma candidum provides insights into trichome evolution.</title>
        <authorList>
            <person name="Zhong Y."/>
            <person name="Wu W."/>
            <person name="Sun C."/>
            <person name="Zou P."/>
            <person name="Liu Y."/>
            <person name="Dai S."/>
            <person name="Zhou R."/>
        </authorList>
    </citation>
    <scope>NUCLEOTIDE SEQUENCE [LARGE SCALE GENOMIC DNA]</scope>
</reference>
<organism evidence="1 2">
    <name type="scientific">Melastoma candidum</name>
    <dbReference type="NCBI Taxonomy" id="119954"/>
    <lineage>
        <taxon>Eukaryota</taxon>
        <taxon>Viridiplantae</taxon>
        <taxon>Streptophyta</taxon>
        <taxon>Embryophyta</taxon>
        <taxon>Tracheophyta</taxon>
        <taxon>Spermatophyta</taxon>
        <taxon>Magnoliopsida</taxon>
        <taxon>eudicotyledons</taxon>
        <taxon>Gunneridae</taxon>
        <taxon>Pentapetalae</taxon>
        <taxon>rosids</taxon>
        <taxon>malvids</taxon>
        <taxon>Myrtales</taxon>
        <taxon>Melastomataceae</taxon>
        <taxon>Melastomatoideae</taxon>
        <taxon>Melastomateae</taxon>
        <taxon>Melastoma</taxon>
    </lineage>
</organism>
<sequence>MEEEGSRSRRICCEACGSVSVPDDVDGFFYCSNCGSQAPDFIDTDIAEEHFVEKGGDARGAMYMASNSRQRPQGTRNAATLSQHESQSQLWSSMNPDRDLKTFKEEEEDLPLDSVGPTSPEDFVQSGSGGSRALQYDDFYNEVRIRYALGLQLMVQLQCEALVRDFNVSPVICGIAGTIWFRFLTTTRIMADGWADDALMRSESQKEGVSDNVKPRAKYRAEPHNIHGQRAVIVWFRSMQKKLSLSHSLAISFLACHVAREPILPTDVVKGSTEGKIPYVATFLEIERILGSPSRTCPLSSSFMFRPTQSVQSQELEAQAALIALDVGLDLPPVSFYAIASRYLCELSLPAKRIFPRACRLYDWSMPPNLWLSANESSFPTRVCVMSILIVAIRIIYNIHGFGEWEKCLSKHQEIACPVGTETGMQSGRKDSSVTCNRIPSVDNEDSEAEDMDSPKILGETADILKILNAQEKKIGDSYEFNKDTSSYLKFCKEVLFAGLEAPFEDYEDAKMISELWYFYQSNMVLKGFAEGGLLPGSSPKPKMLCDEPHSKDSSPPRNNDHPREDPGRPSLSTPAMDHGDDGGSLAYMVHESFGNKALEQLKADMEEDRFLYIPPRVKVKRFDYLHYARKRNEGSMVYIAHADYYILLRACARVAEVDVRCMQLAVLDLERRLGWIENRIDHCLNVQAKDVL</sequence>
<protein>
    <submittedName>
        <fullName evidence="1">Uncharacterized protein</fullName>
    </submittedName>
</protein>
<dbReference type="Proteomes" id="UP001057402">
    <property type="component" value="Chromosome 4"/>
</dbReference>
<evidence type="ECO:0000313" key="1">
    <source>
        <dbReference type="EMBL" id="KAI4375917.1"/>
    </source>
</evidence>
<accession>A0ACB9RBS8</accession>
<keyword evidence="2" id="KW-1185">Reference proteome</keyword>
<proteinExistence type="predicted"/>
<gene>
    <name evidence="1" type="ORF">MLD38_013731</name>
</gene>
<evidence type="ECO:0000313" key="2">
    <source>
        <dbReference type="Proteomes" id="UP001057402"/>
    </source>
</evidence>
<dbReference type="EMBL" id="CM042883">
    <property type="protein sequence ID" value="KAI4375917.1"/>
    <property type="molecule type" value="Genomic_DNA"/>
</dbReference>